<organism evidence="1 2">
    <name type="scientific">Xylanimonas cellulosilytica (strain DSM 15894 / JCM 12276 / CECT 5975 / KCTC 9989 / LMG 20990 / NBRC 107835 / XIL07)</name>
    <dbReference type="NCBI Taxonomy" id="446471"/>
    <lineage>
        <taxon>Bacteria</taxon>
        <taxon>Bacillati</taxon>
        <taxon>Actinomycetota</taxon>
        <taxon>Actinomycetes</taxon>
        <taxon>Micrococcales</taxon>
        <taxon>Promicromonosporaceae</taxon>
        <taxon>Xylanimonas</taxon>
    </lineage>
</organism>
<dbReference type="STRING" id="446471.Xcel_1611"/>
<evidence type="ECO:0000313" key="2">
    <source>
        <dbReference type="Proteomes" id="UP000002255"/>
    </source>
</evidence>
<name>D1BSE4_XYLCX</name>
<reference evidence="2" key="1">
    <citation type="submission" date="2009-11" db="EMBL/GenBank/DDBJ databases">
        <title>The complete chromosome of Xylanimonas cellulosilytica DSM 15894.</title>
        <authorList>
            <consortium name="US DOE Joint Genome Institute (JGI-PGF)"/>
            <person name="Lucas S."/>
            <person name="Copeland A."/>
            <person name="Lapidus A."/>
            <person name="Glavina del Rio T."/>
            <person name="Dalin E."/>
            <person name="Tice H."/>
            <person name="Bruce D."/>
            <person name="Goodwin L."/>
            <person name="Pitluck S."/>
            <person name="Kyrpides N."/>
            <person name="Mavromatis K."/>
            <person name="Ivanova N."/>
            <person name="Mikhailova N."/>
            <person name="Foster B."/>
            <person name="Clum A."/>
            <person name="Brettin T."/>
            <person name="Detter J.C."/>
            <person name="Han C."/>
            <person name="Larimer F."/>
            <person name="Land M."/>
            <person name="Hauser L."/>
            <person name="Markowitz V."/>
            <person name="Cheng J.F."/>
            <person name="Hugenholtz P."/>
            <person name="Woyke T."/>
            <person name="Wu D."/>
            <person name="Gehrich-Schroeter G."/>
            <person name="Schneider S."/>
            <person name="Pukall S.R."/>
            <person name="Klenk H.P."/>
            <person name="Eisen J.A."/>
        </authorList>
    </citation>
    <scope>NUCLEOTIDE SEQUENCE [LARGE SCALE GENOMIC DNA]</scope>
    <source>
        <strain evidence="2">DSM 15894 / CECT 5975 / LMG 20990 / XIL07</strain>
    </source>
</reference>
<protein>
    <submittedName>
        <fullName evidence="1">N-formylglutamate amidohydrolase</fullName>
    </submittedName>
</protein>
<dbReference type="RefSeq" id="WP_012878378.1">
    <property type="nucleotide sequence ID" value="NC_013530.1"/>
</dbReference>
<sequence>MNLFREFVDLTDATRTSSVIVHAPHGGMGVPPTHRGDFVVGDAELLAEHGALVDHATDRIAAAVTGASRVVNGLSRFVVDVERFDDPSEEMNAVGMGVLYTHGTRRQRVRGPIADEKPLWAFYRDYAGAVEHLTTQALDVHDGALIIDVHSYPRDPLPYELHADERRPELCIGYDPFHADDALLDAVTTAFDGWETAVNEPFHGAYVPLRYYRCEPRVRAVMLEIRRDTYMVDGVVDDALVAAIARRVQQVADVGG</sequence>
<dbReference type="EMBL" id="CP001821">
    <property type="protein sequence ID" value="ACZ30636.1"/>
    <property type="molecule type" value="Genomic_DNA"/>
</dbReference>
<dbReference type="KEGG" id="xce:Xcel_1611"/>
<evidence type="ECO:0000313" key="1">
    <source>
        <dbReference type="EMBL" id="ACZ30636.1"/>
    </source>
</evidence>
<dbReference type="OrthoDB" id="9802050at2"/>
<dbReference type="eggNOG" id="COG3741">
    <property type="taxonomic scope" value="Bacteria"/>
</dbReference>
<dbReference type="HOGENOM" id="CLU_061383_0_0_11"/>
<accession>D1BSE4</accession>
<dbReference type="AlphaFoldDB" id="D1BSE4"/>
<dbReference type="Proteomes" id="UP000002255">
    <property type="component" value="Chromosome"/>
</dbReference>
<dbReference type="SUPFAM" id="SSF53187">
    <property type="entry name" value="Zn-dependent exopeptidases"/>
    <property type="match status" value="1"/>
</dbReference>
<dbReference type="InterPro" id="IPR007709">
    <property type="entry name" value="N-FG_amidohydro"/>
</dbReference>
<proteinExistence type="predicted"/>
<keyword evidence="2" id="KW-1185">Reference proteome</keyword>
<gene>
    <name evidence="1" type="ordered locus">Xcel_1611</name>
</gene>
<dbReference type="Gene3D" id="3.40.630.40">
    <property type="entry name" value="Zn-dependent exopeptidases"/>
    <property type="match status" value="1"/>
</dbReference>
<reference evidence="1 2" key="2">
    <citation type="journal article" date="2010" name="Stand. Genomic Sci.">
        <title>Complete genome sequence of Xylanimonas cellulosilytica type strain (XIL07).</title>
        <authorList>
            <person name="Foster B."/>
            <person name="Pukall R."/>
            <person name="Abt B."/>
            <person name="Nolan M."/>
            <person name="Glavina Del Rio T."/>
            <person name="Chen F."/>
            <person name="Lucas S."/>
            <person name="Tice H."/>
            <person name="Pitluck S."/>
            <person name="Cheng J.-F."/>
            <person name="Chertkov O."/>
            <person name="Brettin T."/>
            <person name="Han C."/>
            <person name="Detter J.C."/>
            <person name="Bruce D."/>
            <person name="Goodwin L."/>
            <person name="Ivanova N."/>
            <person name="Mavromatis K."/>
            <person name="Pati A."/>
            <person name="Mikhailova N."/>
            <person name="Chen A."/>
            <person name="Palaniappan K."/>
            <person name="Land M."/>
            <person name="Hauser L."/>
            <person name="Chang Y.-J."/>
            <person name="Jeffries C.D."/>
            <person name="Chain P."/>
            <person name="Rohde M."/>
            <person name="Goeker M."/>
            <person name="Bristow J."/>
            <person name="Eisen J.A."/>
            <person name="Markowitz V."/>
            <person name="Hugenholtz P."/>
            <person name="Kyrpides N.C."/>
            <person name="Klenk H.-P."/>
            <person name="Lapidus A."/>
        </authorList>
    </citation>
    <scope>NUCLEOTIDE SEQUENCE [LARGE SCALE GENOMIC DNA]</scope>
    <source>
        <strain evidence="2">DSM 15894 / CECT 5975 / LMG 20990 / XIL07</strain>
    </source>
</reference>
<dbReference type="Pfam" id="PF05013">
    <property type="entry name" value="FGase"/>
    <property type="match status" value="1"/>
</dbReference>